<reference evidence="6" key="1">
    <citation type="journal article" date="2010" name="Science">
        <title>Plasticity of animal genome architecture unmasked by rapid evolution of a pelagic tunicate.</title>
        <authorList>
            <person name="Denoeud F."/>
            <person name="Henriet S."/>
            <person name="Mungpakdee S."/>
            <person name="Aury J.M."/>
            <person name="Da Silva C."/>
            <person name="Brinkmann H."/>
            <person name="Mikhaleva J."/>
            <person name="Olsen L.C."/>
            <person name="Jubin C."/>
            <person name="Canestro C."/>
            <person name="Bouquet J.M."/>
            <person name="Danks G."/>
            <person name="Poulain J."/>
            <person name="Campsteijn C."/>
            <person name="Adamski M."/>
            <person name="Cross I."/>
            <person name="Yadetie F."/>
            <person name="Muffato M."/>
            <person name="Louis A."/>
            <person name="Butcher S."/>
            <person name="Tsagkogeorga G."/>
            <person name="Konrad A."/>
            <person name="Singh S."/>
            <person name="Jensen M.F."/>
            <person name="Cong E.H."/>
            <person name="Eikeseth-Otteraa H."/>
            <person name="Noel B."/>
            <person name="Anthouard V."/>
            <person name="Porcel B.M."/>
            <person name="Kachouri-Lafond R."/>
            <person name="Nishino A."/>
            <person name="Ugolini M."/>
            <person name="Chourrout P."/>
            <person name="Nishida H."/>
            <person name="Aasland R."/>
            <person name="Huzurbazar S."/>
            <person name="Westhof E."/>
            <person name="Delsuc F."/>
            <person name="Lehrach H."/>
            <person name="Reinhardt R."/>
            <person name="Weissenbach J."/>
            <person name="Roy S.W."/>
            <person name="Artiguenave F."/>
            <person name="Postlethwait J.H."/>
            <person name="Manak J.R."/>
            <person name="Thompson E.M."/>
            <person name="Jaillon O."/>
            <person name="Du Pasquier L."/>
            <person name="Boudinot P."/>
            <person name="Liberles D.A."/>
            <person name="Volff J.N."/>
            <person name="Philippe H."/>
            <person name="Lenhard B."/>
            <person name="Roest Crollius H."/>
            <person name="Wincker P."/>
            <person name="Chourrout D."/>
        </authorList>
    </citation>
    <scope>NUCLEOTIDE SEQUENCE [LARGE SCALE GENOMIC DNA]</scope>
</reference>
<dbReference type="InterPro" id="IPR011641">
    <property type="entry name" value="Tyr-kin_ephrin_A/B_rcpt-like"/>
</dbReference>
<dbReference type="PROSITE" id="PS00010">
    <property type="entry name" value="ASX_HYDROXYL"/>
    <property type="match status" value="1"/>
</dbReference>
<dbReference type="SMART" id="SM00181">
    <property type="entry name" value="EGF"/>
    <property type="match status" value="3"/>
</dbReference>
<keyword evidence="3 4" id="KW-1015">Disulfide bond</keyword>
<dbReference type="PROSITE" id="PS01187">
    <property type="entry name" value="EGF_CA"/>
    <property type="match status" value="1"/>
</dbReference>
<dbReference type="SMART" id="SM01411">
    <property type="entry name" value="Ephrin_rec_like"/>
    <property type="match status" value="10"/>
</dbReference>
<dbReference type="AlphaFoldDB" id="E4YBR8"/>
<sequence length="1226" mass="133432">MTATSADWTGCFFDQNYYLRCYKTATASHDCDCDDGYVRDGTGECEPCPEGKFFNSDKKSCENCPFGRYNNIVPSFNCSPAQPGFWVPDGMGAIAQSVCPDGFLCPETGTRIYNDVPESCPDNSYCTANELTLCPAGSQFLSEVHVMTKTYVTHQLTDSVATSPSIPSDLQSNMFSTSFYYSGMNIDYLPVTVLGDLGDHTLQKNIPDINIQNCYIRVIHKKNTFTLIFVKNETISDAYLSFATQSEFTNCFFVVDEIVCHKTATTESDCDCSQGYYSQNGNEKTPCLQCPAGEFQSDIKQNHCSPCTNGTTAPNMGSSSCDACQLGFFCTKDGVGSYPCPAGTRQIIDSYNNFVCVDCVAGTFNPTTGISDEECTSCLAGHYCPSRSSASVPCSLMHYQDETGAPSCKLCEPGYFTDQVGQTSCKQCEEGFSCDSSGTIAPCPPGTYQTKDELGWHICSLCPPGQYNKEERSTSCKVCNPGYYCPEGSSSQTECLSGTVQPLPAQSNSSSCIKCSFRTYCPRGTLVEIDCIEGTFQNLVQYESQERGYDSPSSCETCPQGHMCYPGSQLPVLCEEGTYQNYRGKNFCYDCPPGLYCQRGATNGVACPSGEFVNGTVCAACQSGHYCTFKSTSMTPCPPGTYRYDSHAAARSDCQSCPVGHFCPIKSTNPTKCPEGTFLPTERAESIEDCKYCGEGKYCPSSENITSVEEQPCPAGTFNDKLGGQTIEDCEICPKGFFCGESCKEPVKCPSKFYSLVTGQTSFGSCKKLDNLIQCEEDHILKDCSCVRTFEGAVFADGNHTCTKIDVCNERHNICLGNAICNLNPLEWLPYCTCPVGYHLDEISKTICLDIDECANSLLNTCAHKCLNNDGSYSCECDIGFSTTDDARSCTKVVIELNDFSMDENSDRSEQNTAVVEQSKVAAKELNEKVALVLAQSETVLKEVDEVEINDIASAQDATLKVATVLESFQVVTAASHVKESADSDTFAERLMKSEIKKQYENSGANEKAIETKKLVESAVSKTLALLDTQPEGTQIGNSTDGMVFMKMGSKKLRSGAPVSISSFTLDGNHDGTVMVSKVNVFALDDDATDEPVLGLQTPDGENPLSFTVQNSKPPSLVLKKLVNNEFASIKIEILKASDFFVTIKSDVLSMIVYLNYGSPPNPEFFVHEFKLALPATTHDDVNIPALTIAKCNSVDVTGTHCAEATGEQYGLRFAKGRDRELHDKC</sequence>
<dbReference type="InterPro" id="IPR000152">
    <property type="entry name" value="EGF-type_Asp/Asn_hydroxyl_site"/>
</dbReference>
<keyword evidence="1 4" id="KW-0245">EGF-like domain</keyword>
<proteinExistence type="predicted"/>
<dbReference type="PROSITE" id="PS01186">
    <property type="entry name" value="EGF_2"/>
    <property type="match status" value="1"/>
</dbReference>
<dbReference type="InterPro" id="IPR049883">
    <property type="entry name" value="NOTCH1_EGF-like"/>
</dbReference>
<dbReference type="EMBL" id="FN654386">
    <property type="protein sequence ID" value="CBY33005.1"/>
    <property type="molecule type" value="Genomic_DNA"/>
</dbReference>
<dbReference type="SUPFAM" id="SSF57196">
    <property type="entry name" value="EGF/Laminin"/>
    <property type="match status" value="1"/>
</dbReference>
<dbReference type="InterPro" id="IPR000742">
    <property type="entry name" value="EGF"/>
</dbReference>
<evidence type="ECO:0000313" key="6">
    <source>
        <dbReference type="EMBL" id="CBY33005.1"/>
    </source>
</evidence>
<evidence type="ECO:0000256" key="2">
    <source>
        <dbReference type="ARBA" id="ARBA00022737"/>
    </source>
</evidence>
<evidence type="ECO:0000259" key="5">
    <source>
        <dbReference type="PROSITE" id="PS50026"/>
    </source>
</evidence>
<dbReference type="Proteomes" id="UP000011014">
    <property type="component" value="Unassembled WGS sequence"/>
</dbReference>
<dbReference type="PROSITE" id="PS50026">
    <property type="entry name" value="EGF_3"/>
    <property type="match status" value="1"/>
</dbReference>
<dbReference type="CDD" id="cd00054">
    <property type="entry name" value="EGF_CA"/>
    <property type="match status" value="1"/>
</dbReference>
<dbReference type="InterPro" id="IPR001881">
    <property type="entry name" value="EGF-like_Ca-bd_dom"/>
</dbReference>
<dbReference type="InterPro" id="IPR018097">
    <property type="entry name" value="EGF_Ca-bd_CS"/>
</dbReference>
<protein>
    <recommendedName>
        <fullName evidence="5">EGF-like domain-containing protein</fullName>
    </recommendedName>
</protein>
<dbReference type="PANTHER" id="PTHR46967:SF1">
    <property type="entry name" value="KERATIN-ASSOCIATED PROTEIN 16-1-LIKE"/>
    <property type="match status" value="1"/>
</dbReference>
<comment type="caution">
    <text evidence="4">Lacks conserved residue(s) required for the propagation of feature annotation.</text>
</comment>
<feature type="disulfide bond" evidence="4">
    <location>
        <begin position="815"/>
        <end position="832"/>
    </location>
</feature>
<organism evidence="6">
    <name type="scientific">Oikopleura dioica</name>
    <name type="common">Tunicate</name>
    <dbReference type="NCBI Taxonomy" id="34765"/>
    <lineage>
        <taxon>Eukaryota</taxon>
        <taxon>Metazoa</taxon>
        <taxon>Chordata</taxon>
        <taxon>Tunicata</taxon>
        <taxon>Appendicularia</taxon>
        <taxon>Copelata</taxon>
        <taxon>Oikopleuridae</taxon>
        <taxon>Oikopleura</taxon>
    </lineage>
</organism>
<evidence type="ECO:0000256" key="4">
    <source>
        <dbReference type="PROSITE-ProRule" id="PRU00076"/>
    </source>
</evidence>
<name>E4YBR8_OIKDI</name>
<keyword evidence="2" id="KW-0677">Repeat</keyword>
<gene>
    <name evidence="6" type="ORF">GSOID_T00020871001</name>
</gene>
<evidence type="ECO:0000256" key="3">
    <source>
        <dbReference type="ARBA" id="ARBA00023157"/>
    </source>
</evidence>
<dbReference type="Pfam" id="PF07699">
    <property type="entry name" value="Ephrin_rec_like"/>
    <property type="match status" value="1"/>
</dbReference>
<accession>E4YBR8</accession>
<dbReference type="SUPFAM" id="SSF57184">
    <property type="entry name" value="Growth factor receptor domain"/>
    <property type="match status" value="4"/>
</dbReference>
<evidence type="ECO:0000256" key="1">
    <source>
        <dbReference type="ARBA" id="ARBA00022536"/>
    </source>
</evidence>
<dbReference type="Gene3D" id="2.10.50.10">
    <property type="entry name" value="Tumor Necrosis Factor Receptor, subunit A, domain 2"/>
    <property type="match status" value="4"/>
</dbReference>
<dbReference type="Pfam" id="PF07645">
    <property type="entry name" value="EGF_CA"/>
    <property type="match status" value="1"/>
</dbReference>
<dbReference type="InterPro" id="IPR009030">
    <property type="entry name" value="Growth_fac_rcpt_cys_sf"/>
</dbReference>
<dbReference type="SMART" id="SM00179">
    <property type="entry name" value="EGF_CA"/>
    <property type="match status" value="1"/>
</dbReference>
<feature type="domain" description="EGF-like" evidence="5">
    <location>
        <begin position="804"/>
        <end position="844"/>
    </location>
</feature>
<dbReference type="Gene3D" id="2.10.25.10">
    <property type="entry name" value="Laminin"/>
    <property type="match status" value="1"/>
</dbReference>
<dbReference type="PANTHER" id="PTHR46967">
    <property type="entry name" value="INSULIN-LIKE GROWTH FACTOR BINDING PROTEIN,N-TERMINAL"/>
    <property type="match status" value="1"/>
</dbReference>
<dbReference type="GO" id="GO:0005509">
    <property type="term" value="F:calcium ion binding"/>
    <property type="evidence" value="ECO:0007669"/>
    <property type="project" value="InterPro"/>
</dbReference>